<keyword evidence="1" id="KW-0472">Membrane</keyword>
<dbReference type="EMBL" id="FOPC01000009">
    <property type="protein sequence ID" value="SFG88403.1"/>
    <property type="molecule type" value="Genomic_DNA"/>
</dbReference>
<dbReference type="Proteomes" id="UP000199642">
    <property type="component" value="Unassembled WGS sequence"/>
</dbReference>
<accession>A0A1I2VH48</accession>
<dbReference type="AlphaFoldDB" id="A0A1I2VH48"/>
<feature type="transmembrane region" description="Helical" evidence="1">
    <location>
        <begin position="87"/>
        <end position="113"/>
    </location>
</feature>
<keyword evidence="3" id="KW-1185">Reference proteome</keyword>
<protein>
    <recommendedName>
        <fullName evidence="4">Small multi-drug export protein</fullName>
    </recommendedName>
</protein>
<reference evidence="3" key="1">
    <citation type="submission" date="2016-10" db="EMBL/GenBank/DDBJ databases">
        <authorList>
            <person name="Varghese N."/>
            <person name="Submissions S."/>
        </authorList>
    </citation>
    <scope>NUCLEOTIDE SEQUENCE [LARGE SCALE GENOMIC DNA]</scope>
    <source>
        <strain evidence="3">DSM 19315</strain>
    </source>
</reference>
<keyword evidence="1" id="KW-0812">Transmembrane</keyword>
<feature type="transmembrane region" description="Helical" evidence="1">
    <location>
        <begin position="119"/>
        <end position="138"/>
    </location>
</feature>
<dbReference type="STRING" id="435880.SAMN04487988_109199"/>
<evidence type="ECO:0008006" key="4">
    <source>
        <dbReference type="Google" id="ProtNLM"/>
    </source>
</evidence>
<gene>
    <name evidence="2" type="ORF">SAMN04487988_109199</name>
</gene>
<organism evidence="2 3">
    <name type="scientific">Algoriphagus hitonicola</name>
    <dbReference type="NCBI Taxonomy" id="435880"/>
    <lineage>
        <taxon>Bacteria</taxon>
        <taxon>Pseudomonadati</taxon>
        <taxon>Bacteroidota</taxon>
        <taxon>Cytophagia</taxon>
        <taxon>Cytophagales</taxon>
        <taxon>Cyclobacteriaceae</taxon>
        <taxon>Algoriphagus</taxon>
    </lineage>
</organism>
<keyword evidence="1" id="KW-1133">Transmembrane helix</keyword>
<evidence type="ECO:0000313" key="3">
    <source>
        <dbReference type="Proteomes" id="UP000199642"/>
    </source>
</evidence>
<sequence length="152" mass="17095">MNDSLITLFGIYFLSYFKFIAGPVLGHAAGYSSLKVILITVAGMMSSVIIFANLGRKIKAFITLKSTKKRVVFSKKNRRIVQIWKKYGEIGIAFLTPLLLTPIGGTLILVSFGTKKRKIIFHMLWSAILWAIFFSLSIEKIISIPFFKSLLT</sequence>
<feature type="transmembrane region" description="Helical" evidence="1">
    <location>
        <begin position="36"/>
        <end position="55"/>
    </location>
</feature>
<name>A0A1I2VH48_9BACT</name>
<dbReference type="OrthoDB" id="1467737at2"/>
<evidence type="ECO:0000313" key="2">
    <source>
        <dbReference type="EMBL" id="SFG88403.1"/>
    </source>
</evidence>
<dbReference type="RefSeq" id="WP_092792527.1">
    <property type="nucleotide sequence ID" value="NZ_FOPC01000009.1"/>
</dbReference>
<evidence type="ECO:0000256" key="1">
    <source>
        <dbReference type="SAM" id="Phobius"/>
    </source>
</evidence>
<proteinExistence type="predicted"/>